<sequence length="455" mass="52654">MDTIIEMPAEPLNFMEEKMKEFDSALHEVQNQKQQEAQGSTPPQTTKPLIQRVSPHLLDMKADFQKCFQPRLVALGPFHHDNPKFQRAERSKLKFAARFVHDSGANRDDLFDMVKAQIDDLRKCYKPEDVEAYDNDKLAWVLFVDGCAVLCAVRYGMEGKFDELNTKADLLIFAQLDLFLLENQLPYKLLKILIGSAKDSQIWEQSITDFIAQNLMTNTEHRKRKHVDDDKDYAHLLERLRDELLTGEEMKIDNSKIGRMLLSCGDSRKHRKTFRSIKELKESGIHVKPSTTNNLKDIHFYCNFLGKLMMPRLLVDDSTASKFLNLVALEMCRDFKNDFEVTSYLCFMDTLIDSADDVKELRVTGILHNYFGSDEEVANLFNKMSRDLVPDQERYEKVIKDIHKYCNNPWTDALAQAYYTHFSTPWTFLAFIGAIIGLLFSAIQAYFSLPQNRNG</sequence>
<evidence type="ECO:0000313" key="4">
    <source>
        <dbReference type="Proteomes" id="UP000323506"/>
    </source>
</evidence>
<keyword evidence="2" id="KW-0812">Transmembrane</keyword>
<organism evidence="3 4">
    <name type="scientific">Gossypium darwinii</name>
    <name type="common">Darwin's cotton</name>
    <name type="synonym">Gossypium barbadense var. darwinii</name>
    <dbReference type="NCBI Taxonomy" id="34276"/>
    <lineage>
        <taxon>Eukaryota</taxon>
        <taxon>Viridiplantae</taxon>
        <taxon>Streptophyta</taxon>
        <taxon>Embryophyta</taxon>
        <taxon>Tracheophyta</taxon>
        <taxon>Spermatophyta</taxon>
        <taxon>Magnoliopsida</taxon>
        <taxon>eudicotyledons</taxon>
        <taxon>Gunneridae</taxon>
        <taxon>Pentapetalae</taxon>
        <taxon>rosids</taxon>
        <taxon>malvids</taxon>
        <taxon>Malvales</taxon>
        <taxon>Malvaceae</taxon>
        <taxon>Malvoideae</taxon>
        <taxon>Gossypium</taxon>
    </lineage>
</organism>
<keyword evidence="4" id="KW-1185">Reference proteome</keyword>
<protein>
    <submittedName>
        <fullName evidence="3">Uncharacterized protein</fullName>
    </submittedName>
</protein>
<dbReference type="InterPro" id="IPR004158">
    <property type="entry name" value="DUF247_pln"/>
</dbReference>
<keyword evidence="2" id="KW-0472">Membrane</keyword>
<dbReference type="EMBL" id="CM017713">
    <property type="protein sequence ID" value="TYG35689.1"/>
    <property type="molecule type" value="Genomic_DNA"/>
</dbReference>
<accession>A0A5D1ZU41</accession>
<feature type="region of interest" description="Disordered" evidence="1">
    <location>
        <begin position="28"/>
        <end position="47"/>
    </location>
</feature>
<name>A0A5D1ZU41_GOSDA</name>
<feature type="compositionally biased region" description="Polar residues" evidence="1">
    <location>
        <begin position="29"/>
        <end position="47"/>
    </location>
</feature>
<dbReference type="PANTHER" id="PTHR31170:SF25">
    <property type="entry name" value="BNAA09G04570D PROTEIN"/>
    <property type="match status" value="1"/>
</dbReference>
<dbReference type="Proteomes" id="UP000323506">
    <property type="component" value="Chromosome D13"/>
</dbReference>
<dbReference type="PANTHER" id="PTHR31170">
    <property type="entry name" value="BNAC04G53230D PROTEIN"/>
    <property type="match status" value="1"/>
</dbReference>
<keyword evidence="2" id="KW-1133">Transmembrane helix</keyword>
<gene>
    <name evidence="3" type="ORF">ES288_D13G002600v1</name>
</gene>
<evidence type="ECO:0000256" key="1">
    <source>
        <dbReference type="SAM" id="MobiDB-lite"/>
    </source>
</evidence>
<dbReference type="Pfam" id="PF03140">
    <property type="entry name" value="DUF247"/>
    <property type="match status" value="1"/>
</dbReference>
<feature type="transmembrane region" description="Helical" evidence="2">
    <location>
        <begin position="426"/>
        <end position="449"/>
    </location>
</feature>
<dbReference type="AlphaFoldDB" id="A0A5D1ZU41"/>
<reference evidence="3 4" key="1">
    <citation type="submission" date="2019-06" db="EMBL/GenBank/DDBJ databases">
        <title>WGS assembly of Gossypium darwinii.</title>
        <authorList>
            <person name="Chen Z.J."/>
            <person name="Sreedasyam A."/>
            <person name="Ando A."/>
            <person name="Song Q."/>
            <person name="De L."/>
            <person name="Hulse-Kemp A."/>
            <person name="Ding M."/>
            <person name="Ye W."/>
            <person name="Kirkbride R."/>
            <person name="Jenkins J."/>
            <person name="Plott C."/>
            <person name="Lovell J."/>
            <person name="Lin Y.-M."/>
            <person name="Vaughn R."/>
            <person name="Liu B."/>
            <person name="Li W."/>
            <person name="Simpson S."/>
            <person name="Scheffler B."/>
            <person name="Saski C."/>
            <person name="Grover C."/>
            <person name="Hu G."/>
            <person name="Conover J."/>
            <person name="Carlson J."/>
            <person name="Shu S."/>
            <person name="Boston L."/>
            <person name="Williams M."/>
            <person name="Peterson D."/>
            <person name="Mcgee K."/>
            <person name="Jones D."/>
            <person name="Wendel J."/>
            <person name="Stelly D."/>
            <person name="Grimwood J."/>
            <person name="Schmutz J."/>
        </authorList>
    </citation>
    <scope>NUCLEOTIDE SEQUENCE [LARGE SCALE GENOMIC DNA]</scope>
    <source>
        <strain evidence="3">1808015.09</strain>
    </source>
</reference>
<evidence type="ECO:0000313" key="3">
    <source>
        <dbReference type="EMBL" id="TYG35689.1"/>
    </source>
</evidence>
<proteinExistence type="predicted"/>
<evidence type="ECO:0000256" key="2">
    <source>
        <dbReference type="SAM" id="Phobius"/>
    </source>
</evidence>